<comment type="caution">
    <text evidence="2">The sequence shown here is derived from an EMBL/GenBank/DDBJ whole genome shotgun (WGS) entry which is preliminary data.</text>
</comment>
<name>A0A9P5MYL2_9AGAM</name>
<evidence type="ECO:0000256" key="1">
    <source>
        <dbReference type="SAM" id="MobiDB-lite"/>
    </source>
</evidence>
<keyword evidence="3" id="KW-1185">Reference proteome</keyword>
<dbReference type="AlphaFoldDB" id="A0A9P5MYL2"/>
<sequence length="645" mass="73294">MLSSPSPLLAIPQELLERIALEVALSSSRGPPVNLVALLCTCKYVHHTLSSTDLYAKIFRGMFDADAPRRRFGPRAVHSRFLASQLKTYCIALRCIRLGDIFAPNVEDVLRTALILLTENDGKNRAQLEWANTYTFVNTFVRRRLWNDPVNGWPRDSPLHALVLWVMWCMTDQNILTHETMDDRNDLITHILPYVVMAFKYISYFAPDDHFVLPLPEEWEHNDLVSIQTAHGDYPMLPPRGDATIEVLHFDRTIRFRTPPITTAAKLIYFSRREVTPLQTPPDLPVDRPAALAQGISWGQTQADIIEVNAHSSAQFVPASDWNWKSTLTPEQRQIEEDGVWRRDLLSPSAAWDNDWERSTACWDPWAQVDLKGTVYTFGSMDGLWQGRLLIPETEGYLALVANPHYPEQFGEGNPSIYTWPLFMRLKEHHCISPQEPVPAGGPEDDALDDGLRNAWFPSVNLVTKQGRAILTYLHGGETQRTVHETFEQGQPNSHDENTCITCQARRESEEPMRGIESVPAPRHSDFEEDFAGAGLGQPSYNDDNEEDTYESSCVGIRDIIFTGETDLNHGMAWGRYTFLGRVRPWDGLIALVRLPADPSQWGRTRWVFRGYLHYGKVLVGSWRGMTTDVESIPWEGPFVASKRA</sequence>
<reference evidence="2" key="2">
    <citation type="journal article" date="2020" name="Nat. Commun.">
        <title>Large-scale genome sequencing of mycorrhizal fungi provides insights into the early evolution of symbiotic traits.</title>
        <authorList>
            <person name="Miyauchi S."/>
            <person name="Kiss E."/>
            <person name="Kuo A."/>
            <person name="Drula E."/>
            <person name="Kohler A."/>
            <person name="Sanchez-Garcia M."/>
            <person name="Morin E."/>
            <person name="Andreopoulos B."/>
            <person name="Barry K.W."/>
            <person name="Bonito G."/>
            <person name="Buee M."/>
            <person name="Carver A."/>
            <person name="Chen C."/>
            <person name="Cichocki N."/>
            <person name="Clum A."/>
            <person name="Culley D."/>
            <person name="Crous P.W."/>
            <person name="Fauchery L."/>
            <person name="Girlanda M."/>
            <person name="Hayes R.D."/>
            <person name="Keri Z."/>
            <person name="LaButti K."/>
            <person name="Lipzen A."/>
            <person name="Lombard V."/>
            <person name="Magnuson J."/>
            <person name="Maillard F."/>
            <person name="Murat C."/>
            <person name="Nolan M."/>
            <person name="Ohm R.A."/>
            <person name="Pangilinan J."/>
            <person name="Pereira M.F."/>
            <person name="Perotto S."/>
            <person name="Peter M."/>
            <person name="Pfister S."/>
            <person name="Riley R."/>
            <person name="Sitrit Y."/>
            <person name="Stielow J.B."/>
            <person name="Szollosi G."/>
            <person name="Zifcakova L."/>
            <person name="Stursova M."/>
            <person name="Spatafora J.W."/>
            <person name="Tedersoo L."/>
            <person name="Vaario L.M."/>
            <person name="Yamada A."/>
            <person name="Yan M."/>
            <person name="Wang P."/>
            <person name="Xu J."/>
            <person name="Bruns T."/>
            <person name="Baldrian P."/>
            <person name="Vilgalys R."/>
            <person name="Dunand C."/>
            <person name="Henrissat B."/>
            <person name="Grigoriev I.V."/>
            <person name="Hibbett D."/>
            <person name="Nagy L.G."/>
            <person name="Martin F.M."/>
        </authorList>
    </citation>
    <scope>NUCLEOTIDE SEQUENCE</scope>
    <source>
        <strain evidence="2">Prilba</strain>
    </source>
</reference>
<accession>A0A9P5MYL2</accession>
<evidence type="ECO:0000313" key="3">
    <source>
        <dbReference type="Proteomes" id="UP000759537"/>
    </source>
</evidence>
<feature type="region of interest" description="Disordered" evidence="1">
    <location>
        <begin position="507"/>
        <end position="549"/>
    </location>
</feature>
<organism evidence="2 3">
    <name type="scientific">Russula ochroleuca</name>
    <dbReference type="NCBI Taxonomy" id="152965"/>
    <lineage>
        <taxon>Eukaryota</taxon>
        <taxon>Fungi</taxon>
        <taxon>Dikarya</taxon>
        <taxon>Basidiomycota</taxon>
        <taxon>Agaricomycotina</taxon>
        <taxon>Agaricomycetes</taxon>
        <taxon>Russulales</taxon>
        <taxon>Russulaceae</taxon>
        <taxon>Russula</taxon>
    </lineage>
</organism>
<reference evidence="2" key="1">
    <citation type="submission" date="2019-10" db="EMBL/GenBank/DDBJ databases">
        <authorList>
            <consortium name="DOE Joint Genome Institute"/>
            <person name="Kuo A."/>
            <person name="Miyauchi S."/>
            <person name="Kiss E."/>
            <person name="Drula E."/>
            <person name="Kohler A."/>
            <person name="Sanchez-Garcia M."/>
            <person name="Andreopoulos B."/>
            <person name="Barry K.W."/>
            <person name="Bonito G."/>
            <person name="Buee M."/>
            <person name="Carver A."/>
            <person name="Chen C."/>
            <person name="Cichocki N."/>
            <person name="Clum A."/>
            <person name="Culley D."/>
            <person name="Crous P.W."/>
            <person name="Fauchery L."/>
            <person name="Girlanda M."/>
            <person name="Hayes R."/>
            <person name="Keri Z."/>
            <person name="LaButti K."/>
            <person name="Lipzen A."/>
            <person name="Lombard V."/>
            <person name="Magnuson J."/>
            <person name="Maillard F."/>
            <person name="Morin E."/>
            <person name="Murat C."/>
            <person name="Nolan M."/>
            <person name="Ohm R."/>
            <person name="Pangilinan J."/>
            <person name="Pereira M."/>
            <person name="Perotto S."/>
            <person name="Peter M."/>
            <person name="Riley R."/>
            <person name="Sitrit Y."/>
            <person name="Stielow B."/>
            <person name="Szollosi G."/>
            <person name="Zifcakova L."/>
            <person name="Stursova M."/>
            <person name="Spatafora J.W."/>
            <person name="Tedersoo L."/>
            <person name="Vaario L.-M."/>
            <person name="Yamada A."/>
            <person name="Yan M."/>
            <person name="Wang P."/>
            <person name="Xu J."/>
            <person name="Bruns T."/>
            <person name="Baldrian P."/>
            <person name="Vilgalys R."/>
            <person name="Henrissat B."/>
            <person name="Grigoriev I.V."/>
            <person name="Hibbett D."/>
            <person name="Nagy L.G."/>
            <person name="Martin F.M."/>
        </authorList>
    </citation>
    <scope>NUCLEOTIDE SEQUENCE</scope>
    <source>
        <strain evidence="2">Prilba</strain>
    </source>
</reference>
<evidence type="ECO:0000313" key="2">
    <source>
        <dbReference type="EMBL" id="KAF8481802.1"/>
    </source>
</evidence>
<evidence type="ECO:0008006" key="4">
    <source>
        <dbReference type="Google" id="ProtNLM"/>
    </source>
</evidence>
<gene>
    <name evidence="2" type="ORF">DFH94DRAFT_408329</name>
</gene>
<protein>
    <recommendedName>
        <fullName evidence="4">F-box domain-containing protein</fullName>
    </recommendedName>
</protein>
<dbReference type="EMBL" id="WHVB01000006">
    <property type="protein sequence ID" value="KAF8481802.1"/>
    <property type="molecule type" value="Genomic_DNA"/>
</dbReference>
<dbReference type="OrthoDB" id="5595695at2759"/>
<proteinExistence type="predicted"/>
<dbReference type="Proteomes" id="UP000759537">
    <property type="component" value="Unassembled WGS sequence"/>
</dbReference>